<organism evidence="1 2">
    <name type="scientific">Erythrobacter neustonensis</name>
    <dbReference type="NCBI Taxonomy" id="1112"/>
    <lineage>
        <taxon>Bacteria</taxon>
        <taxon>Pseudomonadati</taxon>
        <taxon>Pseudomonadota</taxon>
        <taxon>Alphaproteobacteria</taxon>
        <taxon>Sphingomonadales</taxon>
        <taxon>Erythrobacteraceae</taxon>
        <taxon>Erythrobacter/Porphyrobacter group</taxon>
        <taxon>Erythrobacter</taxon>
    </lineage>
</organism>
<protein>
    <submittedName>
        <fullName evidence="1">Uncharacterized protein</fullName>
    </submittedName>
</protein>
<proteinExistence type="predicted"/>
<name>A0A192D4U9_9SPHN</name>
<evidence type="ECO:0000313" key="1">
    <source>
        <dbReference type="EMBL" id="ANK12917.1"/>
    </source>
</evidence>
<reference evidence="1 2" key="1">
    <citation type="submission" date="2016-05" db="EMBL/GenBank/DDBJ databases">
        <title>Compelete Genome Sequence of Bacteriochlorophyll-Synthesizing Bacterium Porphyrobacter neustonensis DSM 9434.</title>
        <authorList>
            <person name="Shi X.-L."/>
            <person name="Wu Y.-H."/>
            <person name="Cheng H."/>
            <person name="Xu L."/>
            <person name="Zhang X.-Q."/>
            <person name="Wang C.-S."/>
            <person name="Xu X.-W."/>
        </authorList>
    </citation>
    <scope>NUCLEOTIDE SEQUENCE [LARGE SCALE GENOMIC DNA]</scope>
    <source>
        <strain evidence="1 2">DSM 9434</strain>
    </source>
</reference>
<sequence length="80" mass="8776">MFEPWEAKTCGAVALAIDPIITDTFESSARLFHLIARHLITFSEVMILAGQTGDADRLSYGSAITVLRLTIFQTDDIAFA</sequence>
<gene>
    <name evidence="1" type="ORF">A9D12_08125</name>
</gene>
<dbReference type="AlphaFoldDB" id="A0A192D4U9"/>
<keyword evidence="2" id="KW-1185">Reference proteome</keyword>
<accession>A0A192D4U9</accession>
<dbReference type="KEGG" id="pns:A9D12_08125"/>
<dbReference type="EMBL" id="CP016033">
    <property type="protein sequence ID" value="ANK12917.1"/>
    <property type="molecule type" value="Genomic_DNA"/>
</dbReference>
<dbReference type="Proteomes" id="UP000078263">
    <property type="component" value="Chromosome"/>
</dbReference>
<evidence type="ECO:0000313" key="2">
    <source>
        <dbReference type="Proteomes" id="UP000078263"/>
    </source>
</evidence>